<feature type="region of interest" description="Disordered" evidence="1">
    <location>
        <begin position="286"/>
        <end position="317"/>
    </location>
</feature>
<dbReference type="PANTHER" id="PTHR31270">
    <property type="entry name" value="GLUTAMINYL-PEPTIDE CYCLOTRANSFERASE"/>
    <property type="match status" value="1"/>
</dbReference>
<evidence type="ECO:0000256" key="2">
    <source>
        <dbReference type="SAM" id="Phobius"/>
    </source>
</evidence>
<protein>
    <recommendedName>
        <fullName evidence="5">Glutaminyl-peptide cyclotransferase</fullName>
    </recommendedName>
</protein>
<evidence type="ECO:0000313" key="4">
    <source>
        <dbReference type="Proteomes" id="UP000604825"/>
    </source>
</evidence>
<feature type="transmembrane region" description="Helical" evidence="2">
    <location>
        <begin position="324"/>
        <end position="347"/>
    </location>
</feature>
<dbReference type="EMBL" id="CAJGYO010000019">
    <property type="protein sequence ID" value="CAD6340625.1"/>
    <property type="molecule type" value="Genomic_DNA"/>
</dbReference>
<proteinExistence type="predicted"/>
<keyword evidence="2" id="KW-0472">Membrane</keyword>
<reference evidence="3" key="1">
    <citation type="submission" date="2020-10" db="EMBL/GenBank/DDBJ databases">
        <authorList>
            <person name="Han B."/>
            <person name="Lu T."/>
            <person name="Zhao Q."/>
            <person name="Huang X."/>
            <person name="Zhao Y."/>
        </authorList>
    </citation>
    <scope>NUCLEOTIDE SEQUENCE</scope>
</reference>
<dbReference type="Gene3D" id="1.25.10.10">
    <property type="entry name" value="Leucine-rich Repeat Variant"/>
    <property type="match status" value="1"/>
</dbReference>
<keyword evidence="2" id="KW-1133">Transmembrane helix</keyword>
<dbReference type="InterPro" id="IPR007788">
    <property type="entry name" value="QCT"/>
</dbReference>
<evidence type="ECO:0008006" key="5">
    <source>
        <dbReference type="Google" id="ProtNLM"/>
    </source>
</evidence>
<evidence type="ECO:0000313" key="3">
    <source>
        <dbReference type="EMBL" id="CAD6340625.1"/>
    </source>
</evidence>
<name>A0A811SEK5_9POAL</name>
<dbReference type="AlphaFoldDB" id="A0A811SEK5"/>
<dbReference type="GO" id="GO:0016603">
    <property type="term" value="F:glutaminyl-peptide cyclotransferase activity"/>
    <property type="evidence" value="ECO:0007669"/>
    <property type="project" value="InterPro"/>
</dbReference>
<comment type="caution">
    <text evidence="3">The sequence shown here is derived from an EMBL/GenBank/DDBJ whole genome shotgun (WGS) entry which is preliminary data.</text>
</comment>
<dbReference type="Pfam" id="PF05096">
    <property type="entry name" value="Glu_cyclase_2"/>
    <property type="match status" value="1"/>
</dbReference>
<feature type="region of interest" description="Disordered" evidence="1">
    <location>
        <begin position="1"/>
        <end position="36"/>
    </location>
</feature>
<feature type="compositionally biased region" description="Basic residues" evidence="1">
    <location>
        <begin position="11"/>
        <end position="28"/>
    </location>
</feature>
<dbReference type="Proteomes" id="UP000604825">
    <property type="component" value="Unassembled WGS sequence"/>
</dbReference>
<keyword evidence="4" id="KW-1185">Reference proteome</keyword>
<organism evidence="3 4">
    <name type="scientific">Miscanthus lutarioriparius</name>
    <dbReference type="NCBI Taxonomy" id="422564"/>
    <lineage>
        <taxon>Eukaryota</taxon>
        <taxon>Viridiplantae</taxon>
        <taxon>Streptophyta</taxon>
        <taxon>Embryophyta</taxon>
        <taxon>Tracheophyta</taxon>
        <taxon>Spermatophyta</taxon>
        <taxon>Magnoliopsida</taxon>
        <taxon>Liliopsida</taxon>
        <taxon>Poales</taxon>
        <taxon>Poaceae</taxon>
        <taxon>PACMAD clade</taxon>
        <taxon>Panicoideae</taxon>
        <taxon>Andropogonodae</taxon>
        <taxon>Andropogoneae</taxon>
        <taxon>Saccharinae</taxon>
        <taxon>Miscanthus</taxon>
    </lineage>
</organism>
<dbReference type="SUPFAM" id="SSF63825">
    <property type="entry name" value="YWTD domain"/>
    <property type="match status" value="1"/>
</dbReference>
<feature type="compositionally biased region" description="Basic residues" evidence="1">
    <location>
        <begin position="293"/>
        <end position="305"/>
    </location>
</feature>
<dbReference type="PANTHER" id="PTHR31270:SF1">
    <property type="entry name" value="GLUTAMINYL-PEPTIDE CYCLOTRANSFERASE"/>
    <property type="match status" value="1"/>
</dbReference>
<dbReference type="OrthoDB" id="409395at2759"/>
<keyword evidence="2" id="KW-0812">Transmembrane</keyword>
<gene>
    <name evidence="3" type="ORF">NCGR_LOCUS64723</name>
</gene>
<dbReference type="InterPro" id="IPR011989">
    <property type="entry name" value="ARM-like"/>
</dbReference>
<sequence>MSPGAAELRRHGNGRAARRQGVHGRRGAHGVGVPADVTPDAEDARLMLAHVGVATWSDCPEDATFLASIKKWIKSGCWNCPVTGERLWSADLVTNVMARGVISSSSSGGASCSTSPVASNSHRCAVDMTAMPFGTAAAGVVRLSAAFLMVRLSSGAPEEQKKMTYEARRFSKWNIFYPTRLVEVDAMPWQLHLLSSTDATVQNNAVNVEARRRALVEAGGLGLIIDTMNVAAKVKARQNTVAVLFYLSSHPDSQKNEWREGIGERATYWRSCAEYFAVGLGSPAAGRQMPVGSRRRPPPPHHRRAMTPASVSAPAPTPAPTKPLYLRGPFIVVAAALAAFLLLAAAYTTRRAGSPPTALLAHPAVATRFFSFDLVREYPHDPDAFTQGLLYAENDTLFESTGLYHRSSVRKVDLQTGKVLVNHQMDGHIFGEGLTLLGDRLFQVTWLKNEGFIYDRHNFSKRTSFTHKMRDGWGLATDGKVLFGSDGTSMLYKLDPKSLEVMKVVTVKYHGNEVPYLNELEYIDGEVWANVWQTDCIARVSPEDGLVVGWIFLHELRQQLWNSGNTNIDVLNGIAWDERSHRLFVTGKLWPKIYQIKLRAVDGRADGSVEKLCPKASFYR</sequence>
<evidence type="ECO:0000256" key="1">
    <source>
        <dbReference type="SAM" id="MobiDB-lite"/>
    </source>
</evidence>
<accession>A0A811SEK5</accession>